<accession>A0A846XK28</accession>
<comment type="subcellular location">
    <subcellularLocation>
        <location evidence="1">Cell membrane</location>
        <topology evidence="1">Multi-pass membrane protein</topology>
    </subcellularLocation>
</comment>
<protein>
    <submittedName>
        <fullName evidence="7">Amino acid permease</fullName>
    </submittedName>
</protein>
<keyword evidence="3 6" id="KW-0812">Transmembrane</keyword>
<feature type="transmembrane region" description="Helical" evidence="6">
    <location>
        <begin position="20"/>
        <end position="40"/>
    </location>
</feature>
<reference evidence="7 8" key="1">
    <citation type="submission" date="2020-04" db="EMBL/GenBank/DDBJ databases">
        <title>MicrobeNet Type strains.</title>
        <authorList>
            <person name="Nicholson A.C."/>
        </authorList>
    </citation>
    <scope>NUCLEOTIDE SEQUENCE [LARGE SCALE GENOMIC DNA]</scope>
    <source>
        <strain evidence="7 8">DSM 45078</strain>
    </source>
</reference>
<evidence type="ECO:0000256" key="4">
    <source>
        <dbReference type="ARBA" id="ARBA00022989"/>
    </source>
</evidence>
<dbReference type="PANTHER" id="PTHR42770">
    <property type="entry name" value="AMINO ACID TRANSPORTER-RELATED"/>
    <property type="match status" value="1"/>
</dbReference>
<feature type="transmembrane region" description="Helical" evidence="6">
    <location>
        <begin position="190"/>
        <end position="208"/>
    </location>
</feature>
<proteinExistence type="predicted"/>
<evidence type="ECO:0000256" key="3">
    <source>
        <dbReference type="ARBA" id="ARBA00022692"/>
    </source>
</evidence>
<dbReference type="Gene3D" id="1.20.1740.10">
    <property type="entry name" value="Amino acid/polyamine transporter I"/>
    <property type="match status" value="1"/>
</dbReference>
<dbReference type="InterPro" id="IPR002293">
    <property type="entry name" value="AA/rel_permease1"/>
</dbReference>
<feature type="transmembrane region" description="Helical" evidence="6">
    <location>
        <begin position="124"/>
        <end position="142"/>
    </location>
</feature>
<dbReference type="RefSeq" id="WP_068043937.1">
    <property type="nucleotide sequence ID" value="NZ_JAAXOO010000004.1"/>
</dbReference>
<feature type="transmembrane region" description="Helical" evidence="6">
    <location>
        <begin position="228"/>
        <end position="249"/>
    </location>
</feature>
<keyword evidence="4 6" id="KW-1133">Transmembrane helix</keyword>
<dbReference type="PIRSF" id="PIRSF006060">
    <property type="entry name" value="AA_transporter"/>
    <property type="match status" value="1"/>
</dbReference>
<evidence type="ECO:0000256" key="1">
    <source>
        <dbReference type="ARBA" id="ARBA00004651"/>
    </source>
</evidence>
<keyword evidence="2" id="KW-1003">Cell membrane</keyword>
<organism evidence="7 8">
    <name type="scientific">Nocardia speluncae</name>
    <dbReference type="NCBI Taxonomy" id="419477"/>
    <lineage>
        <taxon>Bacteria</taxon>
        <taxon>Bacillati</taxon>
        <taxon>Actinomycetota</taxon>
        <taxon>Actinomycetes</taxon>
        <taxon>Mycobacteriales</taxon>
        <taxon>Nocardiaceae</taxon>
        <taxon>Nocardia</taxon>
    </lineage>
</organism>
<keyword evidence="5 6" id="KW-0472">Membrane</keyword>
<dbReference type="AlphaFoldDB" id="A0A846XK28"/>
<dbReference type="EMBL" id="JAAXOO010000004">
    <property type="protein sequence ID" value="NKY35006.1"/>
    <property type="molecule type" value="Genomic_DNA"/>
</dbReference>
<feature type="transmembrane region" description="Helical" evidence="6">
    <location>
        <begin position="269"/>
        <end position="296"/>
    </location>
</feature>
<dbReference type="PANTHER" id="PTHR42770:SF7">
    <property type="entry name" value="MEMBRANE PROTEIN"/>
    <property type="match status" value="1"/>
</dbReference>
<feature type="transmembrane region" description="Helical" evidence="6">
    <location>
        <begin position="154"/>
        <end position="178"/>
    </location>
</feature>
<feature type="transmembrane region" description="Helical" evidence="6">
    <location>
        <begin position="327"/>
        <end position="360"/>
    </location>
</feature>
<sequence length="431" mass="42905">MVSETSAAGDPGELRRSLGVTDAVVIGLGAMLGAGIFAALAPAARAAGSGLLLGLAVAAVVAYCNATSSARLAALYPASGGTYVYGRERLGEFWGYLAGWCFVVGKTASCAAMALTVGAYAWPAYAHAVAAGTVVALTAVNYRGVRKSALLTRMIVAIVLAVLAAVVVAAGFGDAAIGARDTGTGLSANGVLQAAGLLFFAFAGYARIATLGEEVRDPARTIPRAIPLALAITVVVYALVAIAALRTLGPDGLAAAAAPLSDVVDAAGAGWLAPVVRVGAVVAALGSLLALILGVSRTVLAMARDRHLPYALAAVHPRFAVPHRAELAVGAVVAVAAASADITAAIGFSSFGVLVYYAIANACAWTLRPSEGRPGRLIPVVGGTGCLVLAFSLPAQSVVTGALVVAAGALLSAVRRRRGSSGGPAADTQQR</sequence>
<feature type="transmembrane region" description="Helical" evidence="6">
    <location>
        <begin position="93"/>
        <end position="118"/>
    </location>
</feature>
<dbReference type="Proteomes" id="UP000565715">
    <property type="component" value="Unassembled WGS sequence"/>
</dbReference>
<evidence type="ECO:0000256" key="5">
    <source>
        <dbReference type="ARBA" id="ARBA00023136"/>
    </source>
</evidence>
<evidence type="ECO:0000313" key="8">
    <source>
        <dbReference type="Proteomes" id="UP000565715"/>
    </source>
</evidence>
<evidence type="ECO:0000256" key="2">
    <source>
        <dbReference type="ARBA" id="ARBA00022475"/>
    </source>
</evidence>
<dbReference type="GO" id="GO:0005886">
    <property type="term" value="C:plasma membrane"/>
    <property type="evidence" value="ECO:0007669"/>
    <property type="project" value="UniProtKB-SubCell"/>
</dbReference>
<dbReference type="InterPro" id="IPR050367">
    <property type="entry name" value="APC_superfamily"/>
</dbReference>
<comment type="caution">
    <text evidence="7">The sequence shown here is derived from an EMBL/GenBank/DDBJ whole genome shotgun (WGS) entry which is preliminary data.</text>
</comment>
<gene>
    <name evidence="7" type="ORF">HGA13_18290</name>
</gene>
<evidence type="ECO:0000256" key="6">
    <source>
        <dbReference type="SAM" id="Phobius"/>
    </source>
</evidence>
<feature type="transmembrane region" description="Helical" evidence="6">
    <location>
        <begin position="380"/>
        <end position="411"/>
    </location>
</feature>
<keyword evidence="8" id="KW-1185">Reference proteome</keyword>
<evidence type="ECO:0000313" key="7">
    <source>
        <dbReference type="EMBL" id="NKY35006.1"/>
    </source>
</evidence>
<feature type="transmembrane region" description="Helical" evidence="6">
    <location>
        <begin position="46"/>
        <end position="66"/>
    </location>
</feature>
<name>A0A846XK28_9NOCA</name>
<dbReference type="Pfam" id="PF13520">
    <property type="entry name" value="AA_permease_2"/>
    <property type="match status" value="1"/>
</dbReference>
<dbReference type="GO" id="GO:0022857">
    <property type="term" value="F:transmembrane transporter activity"/>
    <property type="evidence" value="ECO:0007669"/>
    <property type="project" value="InterPro"/>
</dbReference>